<proteinExistence type="predicted"/>
<dbReference type="AlphaFoldDB" id="A0A0C2Z0Y9"/>
<dbReference type="HOGENOM" id="CLU_114369_1_0_1"/>
<keyword evidence="1" id="KW-0732">Signal</keyword>
<evidence type="ECO:0000313" key="2">
    <source>
        <dbReference type="EMBL" id="KIM55488.1"/>
    </source>
</evidence>
<dbReference type="Proteomes" id="UP000053989">
    <property type="component" value="Unassembled WGS sequence"/>
</dbReference>
<keyword evidence="3" id="KW-1185">Reference proteome</keyword>
<organism evidence="2 3">
    <name type="scientific">Scleroderma citrinum Foug A</name>
    <dbReference type="NCBI Taxonomy" id="1036808"/>
    <lineage>
        <taxon>Eukaryota</taxon>
        <taxon>Fungi</taxon>
        <taxon>Dikarya</taxon>
        <taxon>Basidiomycota</taxon>
        <taxon>Agaricomycotina</taxon>
        <taxon>Agaricomycetes</taxon>
        <taxon>Agaricomycetidae</taxon>
        <taxon>Boletales</taxon>
        <taxon>Sclerodermatineae</taxon>
        <taxon>Sclerodermataceae</taxon>
        <taxon>Scleroderma</taxon>
    </lineage>
</organism>
<feature type="non-terminal residue" evidence="2">
    <location>
        <position position="108"/>
    </location>
</feature>
<gene>
    <name evidence="2" type="ORF">SCLCIDRAFT_43762</name>
</gene>
<protein>
    <submittedName>
        <fullName evidence="2">Uncharacterized protein</fullName>
    </submittedName>
</protein>
<evidence type="ECO:0000313" key="3">
    <source>
        <dbReference type="Proteomes" id="UP000053989"/>
    </source>
</evidence>
<evidence type="ECO:0000256" key="1">
    <source>
        <dbReference type="SAM" id="SignalP"/>
    </source>
</evidence>
<reference evidence="2 3" key="1">
    <citation type="submission" date="2014-04" db="EMBL/GenBank/DDBJ databases">
        <authorList>
            <consortium name="DOE Joint Genome Institute"/>
            <person name="Kuo A."/>
            <person name="Kohler A."/>
            <person name="Nagy L.G."/>
            <person name="Floudas D."/>
            <person name="Copeland A."/>
            <person name="Barry K.W."/>
            <person name="Cichocki N."/>
            <person name="Veneault-Fourrey C."/>
            <person name="LaButti K."/>
            <person name="Lindquist E.A."/>
            <person name="Lipzen A."/>
            <person name="Lundell T."/>
            <person name="Morin E."/>
            <person name="Murat C."/>
            <person name="Sun H."/>
            <person name="Tunlid A."/>
            <person name="Henrissat B."/>
            <person name="Grigoriev I.V."/>
            <person name="Hibbett D.S."/>
            <person name="Martin F."/>
            <person name="Nordberg H.P."/>
            <person name="Cantor M.N."/>
            <person name="Hua S.X."/>
        </authorList>
    </citation>
    <scope>NUCLEOTIDE SEQUENCE [LARGE SCALE GENOMIC DNA]</scope>
    <source>
        <strain evidence="2 3">Foug A</strain>
    </source>
</reference>
<feature type="non-terminal residue" evidence="2">
    <location>
        <position position="1"/>
    </location>
</feature>
<dbReference type="OrthoDB" id="3231188at2759"/>
<sequence length="108" mass="11977">TNGQRWQNSVVTPGCIAWAATLLMFLLSPDSEFFGNGTGTVSKIMYHFVFCEYKQLLIIKWDDPHIWAIVAEMNKFIFGGPGKDNKSRTSAMAEDLTAQIDAALAAMD</sequence>
<reference evidence="3" key="2">
    <citation type="submission" date="2015-01" db="EMBL/GenBank/DDBJ databases">
        <title>Evolutionary Origins and Diversification of the Mycorrhizal Mutualists.</title>
        <authorList>
            <consortium name="DOE Joint Genome Institute"/>
            <consortium name="Mycorrhizal Genomics Consortium"/>
            <person name="Kohler A."/>
            <person name="Kuo A."/>
            <person name="Nagy L.G."/>
            <person name="Floudas D."/>
            <person name="Copeland A."/>
            <person name="Barry K.W."/>
            <person name="Cichocki N."/>
            <person name="Veneault-Fourrey C."/>
            <person name="LaButti K."/>
            <person name="Lindquist E.A."/>
            <person name="Lipzen A."/>
            <person name="Lundell T."/>
            <person name="Morin E."/>
            <person name="Murat C."/>
            <person name="Riley R."/>
            <person name="Ohm R."/>
            <person name="Sun H."/>
            <person name="Tunlid A."/>
            <person name="Henrissat B."/>
            <person name="Grigoriev I.V."/>
            <person name="Hibbett D.S."/>
            <person name="Martin F."/>
        </authorList>
    </citation>
    <scope>NUCLEOTIDE SEQUENCE [LARGE SCALE GENOMIC DNA]</scope>
    <source>
        <strain evidence="3">Foug A</strain>
    </source>
</reference>
<accession>A0A0C2Z0Y9</accession>
<dbReference type="EMBL" id="KN822134">
    <property type="protein sequence ID" value="KIM55488.1"/>
    <property type="molecule type" value="Genomic_DNA"/>
</dbReference>
<feature type="chain" id="PRO_5002159782" evidence="1">
    <location>
        <begin position="32"/>
        <end position="108"/>
    </location>
</feature>
<name>A0A0C2Z0Y9_9AGAM</name>
<dbReference type="InParanoid" id="A0A0C2Z0Y9"/>
<feature type="signal peptide" evidence="1">
    <location>
        <begin position="1"/>
        <end position="31"/>
    </location>
</feature>